<dbReference type="InterPro" id="IPR051706">
    <property type="entry name" value="Glycosyltransferase_domain"/>
</dbReference>
<dbReference type="Proteomes" id="UP001198034">
    <property type="component" value="Unassembled WGS sequence"/>
</dbReference>
<dbReference type="RefSeq" id="WP_226763382.1">
    <property type="nucleotide sequence ID" value="NZ_JAJAWG010000002.1"/>
</dbReference>
<dbReference type="PANTHER" id="PTHR32385">
    <property type="entry name" value="MANNOSYL PHOSPHORYLINOSITOL CERAMIDE SYNTHASE"/>
    <property type="match status" value="1"/>
</dbReference>
<dbReference type="Pfam" id="PF04488">
    <property type="entry name" value="Gly_transf_sug"/>
    <property type="match status" value="1"/>
</dbReference>
<organism evidence="2 3">
    <name type="scientific">Deefgea salmonis</name>
    <dbReference type="NCBI Taxonomy" id="2875502"/>
    <lineage>
        <taxon>Bacteria</taxon>
        <taxon>Pseudomonadati</taxon>
        <taxon>Pseudomonadota</taxon>
        <taxon>Betaproteobacteria</taxon>
        <taxon>Neisseriales</taxon>
        <taxon>Chitinibacteraceae</taxon>
        <taxon>Deefgea</taxon>
    </lineage>
</organism>
<name>A0ABS8BIN6_9NEIS</name>
<evidence type="ECO:0000313" key="2">
    <source>
        <dbReference type="EMBL" id="MCB5195589.1"/>
    </source>
</evidence>
<accession>A0ABS8BIN6</accession>
<gene>
    <name evidence="2" type="ORF">LG219_04695</name>
</gene>
<proteinExistence type="predicted"/>
<dbReference type="InterPro" id="IPR007577">
    <property type="entry name" value="GlycoTrfase_DXD_sugar-bd_CS"/>
</dbReference>
<evidence type="ECO:0000256" key="1">
    <source>
        <dbReference type="ARBA" id="ARBA00022679"/>
    </source>
</evidence>
<dbReference type="EMBL" id="JAJAWG010000002">
    <property type="protein sequence ID" value="MCB5195589.1"/>
    <property type="molecule type" value="Genomic_DNA"/>
</dbReference>
<dbReference type="PANTHER" id="PTHR32385:SF15">
    <property type="entry name" value="INOSITOL PHOSPHOCERAMIDE MANNOSYLTRANSFERASE 1"/>
    <property type="match status" value="1"/>
</dbReference>
<keyword evidence="3" id="KW-1185">Reference proteome</keyword>
<keyword evidence="1" id="KW-0808">Transferase</keyword>
<comment type="caution">
    <text evidence="2">The sequence shown here is derived from an EMBL/GenBank/DDBJ whole genome shotgun (WGS) entry which is preliminary data.</text>
</comment>
<sequence>MQHIPKIFHQIWINKENPNLPEKYAKYRDSWLQLHPDWSYQLWNLDNLPFKSRFISQLDQCENYAQMADILRYEILYELGGVYIDTDFECKKPIEFLLEDVKNFSCSEDGRSVSIGLVGAEKKSKLMEQCIISMPKVIGLTVPTRETGPGFFTYIILNYGFNNDLTLFPREYFYPYNWNETHRENEEFPNAYGIHRWAGSWKDETKTLRSRIKFRFNNIKNKIFNDK</sequence>
<dbReference type="InterPro" id="IPR029044">
    <property type="entry name" value="Nucleotide-diphossugar_trans"/>
</dbReference>
<protein>
    <submittedName>
        <fullName evidence="2">Uncharacterized protein</fullName>
    </submittedName>
</protein>
<reference evidence="2 3" key="1">
    <citation type="submission" date="2021-10" db="EMBL/GenBank/DDBJ databases">
        <authorList>
            <person name="Chen M."/>
        </authorList>
    </citation>
    <scope>NUCLEOTIDE SEQUENCE [LARGE SCALE GENOMIC DNA]</scope>
    <source>
        <strain evidence="2 3">H3-26</strain>
    </source>
</reference>
<dbReference type="Gene3D" id="3.90.550.20">
    <property type="match status" value="1"/>
</dbReference>
<evidence type="ECO:0000313" key="3">
    <source>
        <dbReference type="Proteomes" id="UP001198034"/>
    </source>
</evidence>
<dbReference type="SUPFAM" id="SSF53448">
    <property type="entry name" value="Nucleotide-diphospho-sugar transferases"/>
    <property type="match status" value="1"/>
</dbReference>